<dbReference type="Gene3D" id="2.60.120.620">
    <property type="entry name" value="q2cbj1_9rhob like domain"/>
    <property type="match status" value="1"/>
</dbReference>
<proteinExistence type="predicted"/>
<dbReference type="Pfam" id="PF10014">
    <property type="entry name" value="2OG-Fe_Oxy_2"/>
    <property type="match status" value="1"/>
</dbReference>
<accession>A0A914DWR6</accession>
<organism evidence="1 2">
    <name type="scientific">Acrobeloides nanus</name>
    <dbReference type="NCBI Taxonomy" id="290746"/>
    <lineage>
        <taxon>Eukaryota</taxon>
        <taxon>Metazoa</taxon>
        <taxon>Ecdysozoa</taxon>
        <taxon>Nematoda</taxon>
        <taxon>Chromadorea</taxon>
        <taxon>Rhabditida</taxon>
        <taxon>Tylenchina</taxon>
        <taxon>Cephalobomorpha</taxon>
        <taxon>Cephaloboidea</taxon>
        <taxon>Cephalobidae</taxon>
        <taxon>Acrobeloides</taxon>
    </lineage>
</organism>
<protein>
    <submittedName>
        <fullName evidence="2">Uncharacterized protein</fullName>
    </submittedName>
</protein>
<dbReference type="GO" id="GO:0051213">
    <property type="term" value="F:dioxygenase activity"/>
    <property type="evidence" value="ECO:0007669"/>
    <property type="project" value="InterPro"/>
</dbReference>
<keyword evidence="1" id="KW-1185">Reference proteome</keyword>
<evidence type="ECO:0000313" key="2">
    <source>
        <dbReference type="WBParaSite" id="ACRNAN_scaffold408.g26660.t1"/>
    </source>
</evidence>
<evidence type="ECO:0000313" key="1">
    <source>
        <dbReference type="Proteomes" id="UP000887540"/>
    </source>
</evidence>
<dbReference type="AlphaFoldDB" id="A0A914DWR6"/>
<reference evidence="2" key="1">
    <citation type="submission" date="2022-11" db="UniProtKB">
        <authorList>
            <consortium name="WormBaseParasite"/>
        </authorList>
    </citation>
    <scope>IDENTIFICATION</scope>
</reference>
<sequence length="274" mass="31447">MKPSRMLSQLAKTIAKTCSGNCASVQINHGKTPTVPSRQEVVNTISQLGYAHVPSEFYLPNESQRLSPLLKKVQETYQAVPPDVSSPGNRFRSLIQYAFRPDQNDFIEIERSHEYYQTADTNHIDGGKVRVFGKIEKCFLENPLIKSIVSKDIEMARQLSHLVKFDETLRLIIHQIRYAPKFEMPSYSSPWGLHKDDEPLAFIHLIQIDPNVIGGDTLISNDMHNIYRVFRLKSPLDTMVFTNKPWHAVTPMGNADQEKEAYRDLVYVDFINRK</sequence>
<dbReference type="Proteomes" id="UP000887540">
    <property type="component" value="Unplaced"/>
</dbReference>
<name>A0A914DWR6_9BILA</name>
<dbReference type="WBParaSite" id="ACRNAN_scaffold408.g26660.t1">
    <property type="protein sequence ID" value="ACRNAN_scaffold408.g26660.t1"/>
    <property type="gene ID" value="ACRNAN_scaffold408.g26660"/>
</dbReference>
<dbReference type="InterPro" id="IPR018724">
    <property type="entry name" value="2OG-Fe_dioxygenase"/>
</dbReference>